<gene>
    <name evidence="1" type="ORF">ACFOKC_07885</name>
</gene>
<accession>A0ABD5NEL9</accession>
<dbReference type="InterPro" id="IPR055948">
    <property type="entry name" value="DUF7526"/>
</dbReference>
<dbReference type="RefSeq" id="WP_232571233.1">
    <property type="nucleotide sequence ID" value="NZ_CP089466.1"/>
</dbReference>
<evidence type="ECO:0000313" key="2">
    <source>
        <dbReference type="Proteomes" id="UP001595660"/>
    </source>
</evidence>
<protein>
    <submittedName>
        <fullName evidence="1">Uncharacterized protein</fullName>
    </submittedName>
</protein>
<dbReference type="Pfam" id="PF24370">
    <property type="entry name" value="DUF7526"/>
    <property type="match status" value="1"/>
</dbReference>
<name>A0ABD5NEL9_9EURY</name>
<dbReference type="EMBL" id="JBHRWN010000002">
    <property type="protein sequence ID" value="MFC3477642.1"/>
    <property type="molecule type" value="Genomic_DNA"/>
</dbReference>
<evidence type="ECO:0000313" key="1">
    <source>
        <dbReference type="EMBL" id="MFC3477642.1"/>
    </source>
</evidence>
<dbReference type="GeneID" id="69116425"/>
<reference evidence="1 2" key="1">
    <citation type="journal article" date="2019" name="Int. J. Syst. Evol. Microbiol.">
        <title>The Global Catalogue of Microorganisms (GCM) 10K type strain sequencing project: providing services to taxonomists for standard genome sequencing and annotation.</title>
        <authorList>
            <consortium name="The Broad Institute Genomics Platform"/>
            <consortium name="The Broad Institute Genome Sequencing Center for Infectious Disease"/>
            <person name="Wu L."/>
            <person name="Ma J."/>
        </authorList>
    </citation>
    <scope>NUCLEOTIDE SEQUENCE [LARGE SCALE GENOMIC DNA]</scope>
    <source>
        <strain evidence="1 2">CGMCC 1.12562</strain>
    </source>
</reference>
<keyword evidence="2" id="KW-1185">Reference proteome</keyword>
<proteinExistence type="predicted"/>
<organism evidence="1 2">
    <name type="scientific">Halobacterium litoreum</name>
    <dbReference type="NCBI Taxonomy" id="2039234"/>
    <lineage>
        <taxon>Archaea</taxon>
        <taxon>Methanobacteriati</taxon>
        <taxon>Methanobacteriota</taxon>
        <taxon>Stenosarchaea group</taxon>
        <taxon>Halobacteria</taxon>
        <taxon>Halobacteriales</taxon>
        <taxon>Halobacteriaceae</taxon>
        <taxon>Halobacterium</taxon>
    </lineage>
</organism>
<dbReference type="AlphaFoldDB" id="A0ABD5NEL9"/>
<sequence length="97" mass="10733">MTETLRAEVVHVVPPDELDDVDLQPELRDLADDRYVVVCRKGGSPSWVERLVAFLRRRPIEAVTVVTDRDYAEGAEFTATVEATDIAGVYEAVATDA</sequence>
<comment type="caution">
    <text evidence="1">The sequence shown here is derived from an EMBL/GenBank/DDBJ whole genome shotgun (WGS) entry which is preliminary data.</text>
</comment>
<dbReference type="Proteomes" id="UP001595660">
    <property type="component" value="Unassembled WGS sequence"/>
</dbReference>